<protein>
    <submittedName>
        <fullName evidence="2">Uncharacterized protein</fullName>
    </submittedName>
</protein>
<evidence type="ECO:0000256" key="1">
    <source>
        <dbReference type="SAM" id="MobiDB-lite"/>
    </source>
</evidence>
<comment type="caution">
    <text evidence="2">The sequence shown here is derived from an EMBL/GenBank/DDBJ whole genome shotgun (WGS) entry which is preliminary data.</text>
</comment>
<proteinExistence type="predicted"/>
<reference evidence="2 3" key="2">
    <citation type="journal article" date="2021" name="Genomics">
        <title>High-quality reference genome for Clonorchis sinensis.</title>
        <authorList>
            <person name="Young N.D."/>
            <person name="Stroehlein A.J."/>
            <person name="Kinkar L."/>
            <person name="Wang T."/>
            <person name="Sohn W.M."/>
            <person name="Chang B.C.H."/>
            <person name="Kaur P."/>
            <person name="Weisz D."/>
            <person name="Dudchenko O."/>
            <person name="Aiden E.L."/>
            <person name="Korhonen P.K."/>
            <person name="Gasser R.B."/>
        </authorList>
    </citation>
    <scope>NUCLEOTIDE SEQUENCE [LARGE SCALE GENOMIC DNA]</scope>
    <source>
        <strain evidence="2">Cs-k2</strain>
    </source>
</reference>
<keyword evidence="3" id="KW-1185">Reference proteome</keyword>
<evidence type="ECO:0000313" key="2">
    <source>
        <dbReference type="EMBL" id="KAG5445124.1"/>
    </source>
</evidence>
<evidence type="ECO:0000313" key="3">
    <source>
        <dbReference type="Proteomes" id="UP000286415"/>
    </source>
</evidence>
<feature type="region of interest" description="Disordered" evidence="1">
    <location>
        <begin position="25"/>
        <end position="51"/>
    </location>
</feature>
<gene>
    <name evidence="2" type="ORF">CSKR_203163</name>
</gene>
<reference evidence="2 3" key="1">
    <citation type="journal article" date="2018" name="Biotechnol. Adv.">
        <title>Improved genomic resources and new bioinformatic workflow for the carcinogenic parasite Clonorchis sinensis: Biotechnological implications.</title>
        <authorList>
            <person name="Wang D."/>
            <person name="Korhonen P.K."/>
            <person name="Gasser R.B."/>
            <person name="Young N.D."/>
        </authorList>
    </citation>
    <scope>NUCLEOTIDE SEQUENCE [LARGE SCALE GENOMIC DNA]</scope>
    <source>
        <strain evidence="2">Cs-k2</strain>
    </source>
</reference>
<feature type="region of interest" description="Disordered" evidence="1">
    <location>
        <begin position="94"/>
        <end position="121"/>
    </location>
</feature>
<name>A0A8T1M6T2_CLOSI</name>
<organism evidence="2 3">
    <name type="scientific">Clonorchis sinensis</name>
    <name type="common">Chinese liver fluke</name>
    <dbReference type="NCBI Taxonomy" id="79923"/>
    <lineage>
        <taxon>Eukaryota</taxon>
        <taxon>Metazoa</taxon>
        <taxon>Spiralia</taxon>
        <taxon>Lophotrochozoa</taxon>
        <taxon>Platyhelminthes</taxon>
        <taxon>Trematoda</taxon>
        <taxon>Digenea</taxon>
        <taxon>Opisthorchiida</taxon>
        <taxon>Opisthorchiata</taxon>
        <taxon>Opisthorchiidae</taxon>
        <taxon>Clonorchis</taxon>
    </lineage>
</organism>
<dbReference type="AlphaFoldDB" id="A0A8T1M6T2"/>
<sequence length="121" mass="13441">MGRELQKTRRLSSASDQHVCKKFAFFPPASPGEEAPNNGSERHVPPLSANPEKYGLSLETGIYRAQIPNQERRIGWLDTLVQVYLHTPSLQHSSNLISSSIPSAHHGHTSQSGLQRPSEFK</sequence>
<dbReference type="Proteomes" id="UP000286415">
    <property type="component" value="Unassembled WGS sequence"/>
</dbReference>
<feature type="compositionally biased region" description="Low complexity" evidence="1">
    <location>
        <begin position="94"/>
        <end position="103"/>
    </location>
</feature>
<accession>A0A8T1M6T2</accession>
<dbReference type="EMBL" id="NIRI02000056">
    <property type="protein sequence ID" value="KAG5445124.1"/>
    <property type="molecule type" value="Genomic_DNA"/>
</dbReference>